<dbReference type="GO" id="GO:2001238">
    <property type="term" value="P:positive regulation of extrinsic apoptotic signaling pathway"/>
    <property type="evidence" value="ECO:0007669"/>
    <property type="project" value="TreeGrafter"/>
</dbReference>
<dbReference type="Proteomes" id="UP000261340">
    <property type="component" value="Unplaced"/>
</dbReference>
<evidence type="ECO:0000256" key="4">
    <source>
        <dbReference type="ARBA" id="ARBA00022490"/>
    </source>
</evidence>
<keyword evidence="10" id="KW-1185">Reference proteome</keyword>
<protein>
    <recommendedName>
        <fullName evidence="3">BH3-interacting domain death agonist</fullName>
    </recommendedName>
</protein>
<keyword evidence="7" id="KW-0496">Mitochondrion</keyword>
<evidence type="ECO:0000256" key="5">
    <source>
        <dbReference type="ARBA" id="ARBA00022703"/>
    </source>
</evidence>
<proteinExistence type="predicted"/>
<evidence type="ECO:0000256" key="1">
    <source>
        <dbReference type="ARBA" id="ARBA00004294"/>
    </source>
</evidence>
<dbReference type="AlphaFoldDB" id="A0A3Q0RZM5"/>
<evidence type="ECO:0000256" key="8">
    <source>
        <dbReference type="ARBA" id="ARBA00023136"/>
    </source>
</evidence>
<organism evidence="9 10">
    <name type="scientific">Amphilophus citrinellus</name>
    <name type="common">Midas cichlid</name>
    <name type="synonym">Cichlasoma citrinellum</name>
    <dbReference type="NCBI Taxonomy" id="61819"/>
    <lineage>
        <taxon>Eukaryota</taxon>
        <taxon>Metazoa</taxon>
        <taxon>Chordata</taxon>
        <taxon>Craniata</taxon>
        <taxon>Vertebrata</taxon>
        <taxon>Euteleostomi</taxon>
        <taxon>Actinopterygii</taxon>
        <taxon>Neopterygii</taxon>
        <taxon>Teleostei</taxon>
        <taxon>Neoteleostei</taxon>
        <taxon>Acanthomorphata</taxon>
        <taxon>Ovalentaria</taxon>
        <taxon>Cichlomorphae</taxon>
        <taxon>Cichliformes</taxon>
        <taxon>Cichlidae</taxon>
        <taxon>New World cichlids</taxon>
        <taxon>Cichlasomatinae</taxon>
        <taxon>Heroini</taxon>
        <taxon>Amphilophus</taxon>
    </lineage>
</organism>
<evidence type="ECO:0000256" key="2">
    <source>
        <dbReference type="ARBA" id="ARBA00004496"/>
    </source>
</evidence>
<comment type="subcellular location">
    <subcellularLocation>
        <location evidence="2">Cytoplasm</location>
    </subcellularLocation>
    <subcellularLocation>
        <location evidence="1">Mitochondrion outer membrane</location>
    </subcellularLocation>
</comment>
<dbReference type="GO" id="GO:0005829">
    <property type="term" value="C:cytosol"/>
    <property type="evidence" value="ECO:0007669"/>
    <property type="project" value="TreeGrafter"/>
</dbReference>
<keyword evidence="5" id="KW-0053">Apoptosis</keyword>
<evidence type="ECO:0000313" key="10">
    <source>
        <dbReference type="Proteomes" id="UP000261340"/>
    </source>
</evidence>
<sequence length="172" mass="19687">MDRLGVTANEVVFAFLQADNGSIYYNEELHYLGECLKFTADINSNGHKTSALDNGDLETDGHLPSNITVSMQDILPIADLNIQRKLMFVSPFQQWKAHLTSEVERVLRHGVGLEHLPQEKVIIALALTLVKRVCMQAPELLRDLFRVYCLIFYLVRDIMSCHWGRCKIQRTK</sequence>
<dbReference type="PANTHER" id="PTHR35447:SF1">
    <property type="entry name" value="BH3-INTERACTING DOMAIN DEATH AGONIST"/>
    <property type="match status" value="1"/>
</dbReference>
<dbReference type="OMA" id="MQDLHPI"/>
<evidence type="ECO:0000313" key="9">
    <source>
        <dbReference type="Ensembl" id="ENSACIP00000013740.1"/>
    </source>
</evidence>
<reference evidence="9" key="2">
    <citation type="submission" date="2025-09" db="UniProtKB">
        <authorList>
            <consortium name="Ensembl"/>
        </authorList>
    </citation>
    <scope>IDENTIFICATION</scope>
</reference>
<dbReference type="STRING" id="61819.ENSACIP00000013740"/>
<evidence type="ECO:0000256" key="6">
    <source>
        <dbReference type="ARBA" id="ARBA00022787"/>
    </source>
</evidence>
<dbReference type="GO" id="GO:0090200">
    <property type="term" value="P:positive regulation of release of cytochrome c from mitochondria"/>
    <property type="evidence" value="ECO:0007669"/>
    <property type="project" value="TreeGrafter"/>
</dbReference>
<dbReference type="GeneTree" id="ENSGT00650000094837"/>
<evidence type="ECO:0000256" key="7">
    <source>
        <dbReference type="ARBA" id="ARBA00023128"/>
    </source>
</evidence>
<name>A0A3Q0RZM5_AMPCI</name>
<dbReference type="GO" id="GO:0005741">
    <property type="term" value="C:mitochondrial outer membrane"/>
    <property type="evidence" value="ECO:0007669"/>
    <property type="project" value="UniProtKB-SubCell"/>
</dbReference>
<dbReference type="InterPro" id="IPR036834">
    <property type="entry name" value="Bcl-2-like_sf"/>
</dbReference>
<dbReference type="GO" id="GO:2001244">
    <property type="term" value="P:positive regulation of intrinsic apoptotic signaling pathway"/>
    <property type="evidence" value="ECO:0007669"/>
    <property type="project" value="TreeGrafter"/>
</dbReference>
<keyword evidence="6" id="KW-1000">Mitochondrion outer membrane</keyword>
<dbReference type="InterPro" id="IPR010479">
    <property type="entry name" value="BID"/>
</dbReference>
<dbReference type="PANTHER" id="PTHR35447">
    <property type="entry name" value="BH3-INTERACTING DOMAIN DEATH AGONIST"/>
    <property type="match status" value="1"/>
</dbReference>
<reference evidence="9" key="1">
    <citation type="submission" date="2025-08" db="UniProtKB">
        <authorList>
            <consortium name="Ensembl"/>
        </authorList>
    </citation>
    <scope>IDENTIFICATION</scope>
</reference>
<dbReference type="SUPFAM" id="SSF56854">
    <property type="entry name" value="Bcl-2 inhibitors of programmed cell death"/>
    <property type="match status" value="1"/>
</dbReference>
<accession>A0A3Q0RZM5</accession>
<keyword evidence="8" id="KW-0472">Membrane</keyword>
<keyword evidence="4" id="KW-0963">Cytoplasm</keyword>
<evidence type="ECO:0000256" key="3">
    <source>
        <dbReference type="ARBA" id="ARBA00015802"/>
    </source>
</evidence>
<dbReference type="Ensembl" id="ENSACIT00000014110.1">
    <property type="protein sequence ID" value="ENSACIP00000013740.1"/>
    <property type="gene ID" value="ENSACIG00000010669.1"/>
</dbReference>
<dbReference type="Gene3D" id="1.10.437.10">
    <property type="entry name" value="Blc2-like"/>
    <property type="match status" value="1"/>
</dbReference>
<dbReference type="GO" id="GO:0008637">
    <property type="term" value="P:apoptotic mitochondrial changes"/>
    <property type="evidence" value="ECO:0007669"/>
    <property type="project" value="TreeGrafter"/>
</dbReference>